<dbReference type="Proteomes" id="UP001595885">
    <property type="component" value="Unassembled WGS sequence"/>
</dbReference>
<protein>
    <submittedName>
        <fullName evidence="1">Uncharacterized protein</fullName>
    </submittedName>
</protein>
<organism evidence="1 2">
    <name type="scientific">Flavobacterium ponti</name>
    <dbReference type="NCBI Taxonomy" id="665133"/>
    <lineage>
        <taxon>Bacteria</taxon>
        <taxon>Pseudomonadati</taxon>
        <taxon>Bacteroidota</taxon>
        <taxon>Flavobacteriia</taxon>
        <taxon>Flavobacteriales</taxon>
        <taxon>Flavobacteriaceae</taxon>
        <taxon>Flavobacterium</taxon>
    </lineage>
</organism>
<accession>A0ABV9P731</accession>
<gene>
    <name evidence="1" type="ORF">ACFO3U_12045</name>
</gene>
<proteinExistence type="predicted"/>
<keyword evidence="2" id="KW-1185">Reference proteome</keyword>
<sequence length="161" mass="18954">MKKIILFSIVLISNLTFSQNDSNSLALDIYNRRFELSKPLVLPDYPVFKDLQLNTIWECLNTLEIMYNVKEKIDFTDIRNQIFDRLKEMATILANEGTYFYLSNGFECYNWTLEKNKNYLETRELYKCIGDCSTSIGFREGIDILNKTTKSIQESKKKIKN</sequence>
<evidence type="ECO:0000313" key="1">
    <source>
        <dbReference type="EMBL" id="MFC4740725.1"/>
    </source>
</evidence>
<dbReference type="RefSeq" id="WP_379742675.1">
    <property type="nucleotide sequence ID" value="NZ_JBHSGW010000027.1"/>
</dbReference>
<dbReference type="EMBL" id="JBHSGW010000027">
    <property type="protein sequence ID" value="MFC4740725.1"/>
    <property type="molecule type" value="Genomic_DNA"/>
</dbReference>
<name>A0ABV9P731_9FLAO</name>
<reference evidence="2" key="1">
    <citation type="journal article" date="2019" name="Int. J. Syst. Evol. Microbiol.">
        <title>The Global Catalogue of Microorganisms (GCM) 10K type strain sequencing project: providing services to taxonomists for standard genome sequencing and annotation.</title>
        <authorList>
            <consortium name="The Broad Institute Genomics Platform"/>
            <consortium name="The Broad Institute Genome Sequencing Center for Infectious Disease"/>
            <person name="Wu L."/>
            <person name="Ma J."/>
        </authorList>
    </citation>
    <scope>NUCLEOTIDE SEQUENCE [LARGE SCALE GENOMIC DNA]</scope>
    <source>
        <strain evidence="2">CCUG 50349</strain>
    </source>
</reference>
<evidence type="ECO:0000313" key="2">
    <source>
        <dbReference type="Proteomes" id="UP001595885"/>
    </source>
</evidence>
<comment type="caution">
    <text evidence="1">The sequence shown here is derived from an EMBL/GenBank/DDBJ whole genome shotgun (WGS) entry which is preliminary data.</text>
</comment>